<comment type="caution">
    <text evidence="7">The sequence shown here is derived from an EMBL/GenBank/DDBJ whole genome shotgun (WGS) entry which is preliminary data.</text>
</comment>
<dbReference type="GO" id="GO:0005886">
    <property type="term" value="C:plasma membrane"/>
    <property type="evidence" value="ECO:0007669"/>
    <property type="project" value="UniProtKB-SubCell"/>
</dbReference>
<dbReference type="InterPro" id="IPR005538">
    <property type="entry name" value="LrgA/CidA"/>
</dbReference>
<gene>
    <name evidence="7" type="ORF">H9895_05400</name>
</gene>
<keyword evidence="4 6" id="KW-1133">Transmembrane helix</keyword>
<evidence type="ECO:0000256" key="6">
    <source>
        <dbReference type="SAM" id="Phobius"/>
    </source>
</evidence>
<feature type="transmembrane region" description="Helical" evidence="6">
    <location>
        <begin position="88"/>
        <end position="109"/>
    </location>
</feature>
<reference evidence="7" key="1">
    <citation type="journal article" date="2021" name="PeerJ">
        <title>Extensive microbial diversity within the chicken gut microbiome revealed by metagenomics and culture.</title>
        <authorList>
            <person name="Gilroy R."/>
            <person name="Ravi A."/>
            <person name="Getino M."/>
            <person name="Pursley I."/>
            <person name="Horton D.L."/>
            <person name="Alikhan N.F."/>
            <person name="Baker D."/>
            <person name="Gharbi K."/>
            <person name="Hall N."/>
            <person name="Watson M."/>
            <person name="Adriaenssens E.M."/>
            <person name="Foster-Nyarko E."/>
            <person name="Jarju S."/>
            <person name="Secka A."/>
            <person name="Antonio M."/>
            <person name="Oren A."/>
            <person name="Chaudhuri R.R."/>
            <person name="La Ragione R."/>
            <person name="Hildebrand F."/>
            <person name="Pallen M.J."/>
        </authorList>
    </citation>
    <scope>NUCLEOTIDE SEQUENCE</scope>
    <source>
        <strain evidence="7">CHK169-2315</strain>
    </source>
</reference>
<dbReference type="Pfam" id="PF03788">
    <property type="entry name" value="LrgA"/>
    <property type="match status" value="1"/>
</dbReference>
<accession>A0A9D1PLK8</accession>
<organism evidence="7 8">
    <name type="scientific">Candidatus Pseudogracilibacillus intestinigallinarum</name>
    <dbReference type="NCBI Taxonomy" id="2838742"/>
    <lineage>
        <taxon>Bacteria</taxon>
        <taxon>Bacillati</taxon>
        <taxon>Bacillota</taxon>
        <taxon>Bacilli</taxon>
        <taxon>Bacillales</taxon>
        <taxon>Bacillaceae</taxon>
        <taxon>Pseudogracilibacillus</taxon>
    </lineage>
</organism>
<feature type="transmembrane region" description="Helical" evidence="6">
    <location>
        <begin position="6"/>
        <end position="23"/>
    </location>
</feature>
<sequence>MKLLKIISQIALLFCFYYIGVFIQQSFGLFIPGSVIGLVLMFLCLITGIVKVNWISAGASVMVTHLALFFIPATVGLLNYYKLFAGKGVLLLVITIISSILVMGVSGFVSEKLAKKGVESHE</sequence>
<evidence type="ECO:0000256" key="2">
    <source>
        <dbReference type="ARBA" id="ARBA00022475"/>
    </source>
</evidence>
<evidence type="ECO:0000313" key="8">
    <source>
        <dbReference type="Proteomes" id="UP000823937"/>
    </source>
</evidence>
<evidence type="ECO:0000256" key="1">
    <source>
        <dbReference type="ARBA" id="ARBA00004651"/>
    </source>
</evidence>
<proteinExistence type="predicted"/>
<reference evidence="7" key="2">
    <citation type="submission" date="2021-04" db="EMBL/GenBank/DDBJ databases">
        <authorList>
            <person name="Gilroy R."/>
        </authorList>
    </citation>
    <scope>NUCLEOTIDE SEQUENCE</scope>
    <source>
        <strain evidence="7">CHK169-2315</strain>
    </source>
</reference>
<feature type="transmembrane region" description="Helical" evidence="6">
    <location>
        <begin position="30"/>
        <end position="50"/>
    </location>
</feature>
<evidence type="ECO:0000313" key="7">
    <source>
        <dbReference type="EMBL" id="HIV74504.1"/>
    </source>
</evidence>
<dbReference type="PANTHER" id="PTHR33931:SF2">
    <property type="entry name" value="HOLIN-LIKE PROTEIN CIDA"/>
    <property type="match status" value="1"/>
</dbReference>
<evidence type="ECO:0000256" key="4">
    <source>
        <dbReference type="ARBA" id="ARBA00022989"/>
    </source>
</evidence>
<dbReference type="PANTHER" id="PTHR33931">
    <property type="entry name" value="HOLIN-LIKE PROTEIN CIDA-RELATED"/>
    <property type="match status" value="1"/>
</dbReference>
<dbReference type="AlphaFoldDB" id="A0A9D1PLK8"/>
<evidence type="ECO:0000256" key="5">
    <source>
        <dbReference type="ARBA" id="ARBA00023136"/>
    </source>
</evidence>
<feature type="transmembrane region" description="Helical" evidence="6">
    <location>
        <begin position="62"/>
        <end position="81"/>
    </location>
</feature>
<evidence type="ECO:0000256" key="3">
    <source>
        <dbReference type="ARBA" id="ARBA00022692"/>
    </source>
</evidence>
<keyword evidence="5 6" id="KW-0472">Membrane</keyword>
<dbReference type="Proteomes" id="UP000823937">
    <property type="component" value="Unassembled WGS sequence"/>
</dbReference>
<keyword evidence="3 6" id="KW-0812">Transmembrane</keyword>
<name>A0A9D1PLK8_9BACI</name>
<comment type="subcellular location">
    <subcellularLocation>
        <location evidence="1">Cell membrane</location>
        <topology evidence="1">Multi-pass membrane protein</topology>
    </subcellularLocation>
</comment>
<protein>
    <submittedName>
        <fullName evidence="7">CidA/LrgA family protein</fullName>
    </submittedName>
</protein>
<dbReference type="NCBIfam" id="NF002460">
    <property type="entry name" value="PRK01658.1"/>
    <property type="match status" value="1"/>
</dbReference>
<dbReference type="EMBL" id="DXHX01000079">
    <property type="protein sequence ID" value="HIV74504.1"/>
    <property type="molecule type" value="Genomic_DNA"/>
</dbReference>
<keyword evidence="2" id="KW-1003">Cell membrane</keyword>